<dbReference type="InterPro" id="IPR023393">
    <property type="entry name" value="START-like_dom_sf"/>
</dbReference>
<dbReference type="Pfam" id="PF08327">
    <property type="entry name" value="AHSA1"/>
    <property type="match status" value="1"/>
</dbReference>
<feature type="domain" description="Activator of Hsp90 ATPase homologue 1/2-like C-terminal" evidence="2">
    <location>
        <begin position="15"/>
        <end position="146"/>
    </location>
</feature>
<comment type="caution">
    <text evidence="3">The sequence shown here is derived from an EMBL/GenBank/DDBJ whole genome shotgun (WGS) entry which is preliminary data.</text>
</comment>
<proteinExistence type="inferred from homology"/>
<dbReference type="EMBL" id="JANLCK010000004">
    <property type="protein sequence ID" value="MCS5726254.1"/>
    <property type="molecule type" value="Genomic_DNA"/>
</dbReference>
<accession>A0AA41XHB5</accession>
<dbReference type="CDD" id="cd07814">
    <property type="entry name" value="SRPBCC_CalC_Aha1-like"/>
    <property type="match status" value="1"/>
</dbReference>
<reference evidence="3" key="1">
    <citation type="submission" date="2022-08" db="EMBL/GenBank/DDBJ databases">
        <authorList>
            <person name="Deng Y."/>
            <person name="Han X.-F."/>
            <person name="Zhang Y.-Q."/>
        </authorList>
    </citation>
    <scope>NUCLEOTIDE SEQUENCE</scope>
    <source>
        <strain evidence="3">CPCC 203407</strain>
    </source>
</reference>
<evidence type="ECO:0000313" key="3">
    <source>
        <dbReference type="EMBL" id="MCS5726254.1"/>
    </source>
</evidence>
<dbReference type="AlphaFoldDB" id="A0AA41XHB5"/>
<dbReference type="SUPFAM" id="SSF55961">
    <property type="entry name" value="Bet v1-like"/>
    <property type="match status" value="1"/>
</dbReference>
<keyword evidence="4" id="KW-1185">Reference proteome</keyword>
<comment type="similarity">
    <text evidence="1">Belongs to the AHA1 family.</text>
</comment>
<gene>
    <name evidence="3" type="ORF">N1028_10155</name>
</gene>
<name>A0AA41XHB5_9MICO</name>
<organism evidence="3 4">
    <name type="scientific">Herbiconiux oxytropis</name>
    <dbReference type="NCBI Taxonomy" id="2970915"/>
    <lineage>
        <taxon>Bacteria</taxon>
        <taxon>Bacillati</taxon>
        <taxon>Actinomycetota</taxon>
        <taxon>Actinomycetes</taxon>
        <taxon>Micrococcales</taxon>
        <taxon>Microbacteriaceae</taxon>
        <taxon>Herbiconiux</taxon>
    </lineage>
</organism>
<dbReference type="RefSeq" id="WP_259527662.1">
    <property type="nucleotide sequence ID" value="NZ_JANLCK010000004.1"/>
</dbReference>
<dbReference type="InterPro" id="IPR013538">
    <property type="entry name" value="ASHA1/2-like_C"/>
</dbReference>
<evidence type="ECO:0000256" key="1">
    <source>
        <dbReference type="ARBA" id="ARBA00006817"/>
    </source>
</evidence>
<evidence type="ECO:0000259" key="2">
    <source>
        <dbReference type="Pfam" id="PF08327"/>
    </source>
</evidence>
<sequence>MIDTDKGFTLTREYDATPDEIWRAWTEPAQAAEWWHPSGLHTPMESVSIDARAGGRYAYTMVDDLSGEEHPTGGVYREVSAPERLVFTWGEPDADPDDALLVTVTIADLGELSRMTFDLRGYDGMSGDEFIQDGWESALDALAQHLGQSAVAG</sequence>
<evidence type="ECO:0000313" key="4">
    <source>
        <dbReference type="Proteomes" id="UP001165587"/>
    </source>
</evidence>
<dbReference type="Proteomes" id="UP001165587">
    <property type="component" value="Unassembled WGS sequence"/>
</dbReference>
<protein>
    <submittedName>
        <fullName evidence="3">SRPBCC domain-containing protein</fullName>
    </submittedName>
</protein>
<dbReference type="Gene3D" id="3.30.530.20">
    <property type="match status" value="1"/>
</dbReference>